<dbReference type="RefSeq" id="WP_182497951.1">
    <property type="nucleotide sequence ID" value="NZ_BMKM01000001.1"/>
</dbReference>
<gene>
    <name evidence="2" type="ORF">GCM10011516_03560</name>
</gene>
<keyword evidence="1" id="KW-0732">Signal</keyword>
<name>A0A8H9FZQ1_9SPHI</name>
<keyword evidence="3" id="KW-1185">Reference proteome</keyword>
<dbReference type="Proteomes" id="UP000614460">
    <property type="component" value="Unassembled WGS sequence"/>
</dbReference>
<dbReference type="EMBL" id="BMKM01000001">
    <property type="protein sequence ID" value="GGE09182.1"/>
    <property type="molecule type" value="Genomic_DNA"/>
</dbReference>
<evidence type="ECO:0008006" key="4">
    <source>
        <dbReference type="Google" id="ProtNLM"/>
    </source>
</evidence>
<reference evidence="2" key="2">
    <citation type="submission" date="2020-09" db="EMBL/GenBank/DDBJ databases">
        <authorList>
            <person name="Sun Q."/>
            <person name="Zhou Y."/>
        </authorList>
    </citation>
    <scope>NUCLEOTIDE SEQUENCE</scope>
    <source>
        <strain evidence="2">CGMCC 1.15966</strain>
    </source>
</reference>
<comment type="caution">
    <text evidence="2">The sequence shown here is derived from an EMBL/GenBank/DDBJ whole genome shotgun (WGS) entry which is preliminary data.</text>
</comment>
<protein>
    <recommendedName>
        <fullName evidence="4">Outer membrane protein beta-barrel domain-containing protein</fullName>
    </recommendedName>
</protein>
<reference evidence="2" key="1">
    <citation type="journal article" date="2014" name="Int. J. Syst. Evol. Microbiol.">
        <title>Complete genome sequence of Corynebacterium casei LMG S-19264T (=DSM 44701T), isolated from a smear-ripened cheese.</title>
        <authorList>
            <consortium name="US DOE Joint Genome Institute (JGI-PGF)"/>
            <person name="Walter F."/>
            <person name="Albersmeier A."/>
            <person name="Kalinowski J."/>
            <person name="Ruckert C."/>
        </authorList>
    </citation>
    <scope>NUCLEOTIDE SEQUENCE</scope>
    <source>
        <strain evidence="2">CGMCC 1.15966</strain>
    </source>
</reference>
<evidence type="ECO:0000313" key="3">
    <source>
        <dbReference type="Proteomes" id="UP000614460"/>
    </source>
</evidence>
<accession>A0A8H9FZQ1</accession>
<sequence length="204" mass="22763">MKKFLTICVAILGILIANPATAQKMRYTNHTEVGVTGYNLTFKEAGFNLQTFNGILLNPDLALGATVGYEEFSVENRNNFSVLPISAAVRYTFLEPSKTRMIAALDAGYGFAWRNNYSGTEIETSGGLRVAPELGLKFNTGTGNTFFSFAVGYQYQIIKEDWSQNMAPIGPTYYFDYFPNPTVDYQNEVKMNVHRFSVKVGFGF</sequence>
<feature type="chain" id="PRO_5034921931" description="Outer membrane protein beta-barrel domain-containing protein" evidence="1">
    <location>
        <begin position="23"/>
        <end position="204"/>
    </location>
</feature>
<dbReference type="AlphaFoldDB" id="A0A8H9FZQ1"/>
<dbReference type="InterPro" id="IPR011250">
    <property type="entry name" value="OMP/PagP_B-barrel"/>
</dbReference>
<organism evidence="2 3">
    <name type="scientific">Sphingobacterium cellulitidis</name>
    <dbReference type="NCBI Taxonomy" id="1768011"/>
    <lineage>
        <taxon>Bacteria</taxon>
        <taxon>Pseudomonadati</taxon>
        <taxon>Bacteroidota</taxon>
        <taxon>Sphingobacteriia</taxon>
        <taxon>Sphingobacteriales</taxon>
        <taxon>Sphingobacteriaceae</taxon>
        <taxon>Sphingobacterium</taxon>
    </lineage>
</organism>
<dbReference type="SUPFAM" id="SSF56925">
    <property type="entry name" value="OMPA-like"/>
    <property type="match status" value="1"/>
</dbReference>
<evidence type="ECO:0000256" key="1">
    <source>
        <dbReference type="SAM" id="SignalP"/>
    </source>
</evidence>
<proteinExistence type="predicted"/>
<evidence type="ECO:0000313" key="2">
    <source>
        <dbReference type="EMBL" id="GGE09182.1"/>
    </source>
</evidence>
<feature type="signal peptide" evidence="1">
    <location>
        <begin position="1"/>
        <end position="22"/>
    </location>
</feature>